<feature type="transmembrane region" description="Helical" evidence="6">
    <location>
        <begin position="299"/>
        <end position="320"/>
    </location>
</feature>
<dbReference type="GO" id="GO:0016020">
    <property type="term" value="C:membrane"/>
    <property type="evidence" value="ECO:0007669"/>
    <property type="project" value="UniProtKB-SubCell"/>
</dbReference>
<evidence type="ECO:0000256" key="2">
    <source>
        <dbReference type="ARBA" id="ARBA00022692"/>
    </source>
</evidence>
<feature type="transmembrane region" description="Helical" evidence="6">
    <location>
        <begin position="223"/>
        <end position="246"/>
    </location>
</feature>
<dbReference type="EMBL" id="JAFEKC020000003">
    <property type="protein sequence ID" value="KAK0515786.1"/>
    <property type="molecule type" value="Genomic_DNA"/>
</dbReference>
<comment type="caution">
    <text evidence="8">The sequence shown here is derived from an EMBL/GenBank/DDBJ whole genome shotgun (WGS) entry which is preliminary data.</text>
</comment>
<dbReference type="PROSITE" id="PS50261">
    <property type="entry name" value="G_PROTEIN_RECEP_F2_4"/>
    <property type="match status" value="1"/>
</dbReference>
<feature type="transmembrane region" description="Helical" evidence="6">
    <location>
        <begin position="180"/>
        <end position="203"/>
    </location>
</feature>
<feature type="domain" description="G-protein coupled receptors family 2 profile 2" evidence="7">
    <location>
        <begin position="61"/>
        <end position="391"/>
    </location>
</feature>
<feature type="compositionally biased region" description="Basic and acidic residues" evidence="5">
    <location>
        <begin position="435"/>
        <end position="446"/>
    </location>
</feature>
<feature type="transmembrane region" description="Helical" evidence="6">
    <location>
        <begin position="70"/>
        <end position="89"/>
    </location>
</feature>
<dbReference type="Pfam" id="PF00002">
    <property type="entry name" value="7tm_2"/>
    <property type="match status" value="1"/>
</dbReference>
<feature type="region of interest" description="Disordered" evidence="5">
    <location>
        <begin position="431"/>
        <end position="470"/>
    </location>
</feature>
<evidence type="ECO:0000256" key="1">
    <source>
        <dbReference type="ARBA" id="ARBA00004141"/>
    </source>
</evidence>
<dbReference type="AlphaFoldDB" id="A0AA39UDR7"/>
<dbReference type="InterPro" id="IPR017981">
    <property type="entry name" value="GPCR_2-like_7TM"/>
</dbReference>
<evidence type="ECO:0000256" key="3">
    <source>
        <dbReference type="ARBA" id="ARBA00022989"/>
    </source>
</evidence>
<proteinExistence type="predicted"/>
<dbReference type="InterPro" id="IPR000832">
    <property type="entry name" value="GPCR_2_secretin-like"/>
</dbReference>
<dbReference type="GO" id="GO:0004930">
    <property type="term" value="F:G protein-coupled receptor activity"/>
    <property type="evidence" value="ECO:0007669"/>
    <property type="project" value="InterPro"/>
</dbReference>
<dbReference type="InterPro" id="IPR053247">
    <property type="entry name" value="GPCR_GPR1/git3-like"/>
</dbReference>
<keyword evidence="2 6" id="KW-0812">Transmembrane</keyword>
<organism evidence="8 9">
    <name type="scientific">Cladonia borealis</name>
    <dbReference type="NCBI Taxonomy" id="184061"/>
    <lineage>
        <taxon>Eukaryota</taxon>
        <taxon>Fungi</taxon>
        <taxon>Dikarya</taxon>
        <taxon>Ascomycota</taxon>
        <taxon>Pezizomycotina</taxon>
        <taxon>Lecanoromycetes</taxon>
        <taxon>OSLEUM clade</taxon>
        <taxon>Lecanoromycetidae</taxon>
        <taxon>Lecanorales</taxon>
        <taxon>Lecanorineae</taxon>
        <taxon>Cladoniaceae</taxon>
        <taxon>Cladonia</taxon>
    </lineage>
</organism>
<keyword evidence="9" id="KW-1185">Reference proteome</keyword>
<feature type="transmembrane region" description="Helical" evidence="6">
    <location>
        <begin position="367"/>
        <end position="387"/>
    </location>
</feature>
<dbReference type="PANTHER" id="PTHR42058:SF1">
    <property type="entry name" value="G-PROTEIN COUPLED RECEPTORS FAMILY 2 PROFILE 2 DOMAIN-CONTAINING PROTEIN"/>
    <property type="match status" value="1"/>
</dbReference>
<feature type="region of interest" description="Disordered" evidence="5">
    <location>
        <begin position="486"/>
        <end position="584"/>
    </location>
</feature>
<feature type="transmembrane region" description="Helical" evidence="6">
    <location>
        <begin position="140"/>
        <end position="160"/>
    </location>
</feature>
<dbReference type="Proteomes" id="UP001166286">
    <property type="component" value="Unassembled WGS sequence"/>
</dbReference>
<protein>
    <recommendedName>
        <fullName evidence="7">G-protein coupled receptors family 2 profile 2 domain-containing protein</fullName>
    </recommendedName>
</protein>
<evidence type="ECO:0000313" key="8">
    <source>
        <dbReference type="EMBL" id="KAK0515786.1"/>
    </source>
</evidence>
<keyword evidence="3 6" id="KW-1133">Transmembrane helix</keyword>
<comment type="subcellular location">
    <subcellularLocation>
        <location evidence="1">Membrane</location>
        <topology evidence="1">Multi-pass membrane protein</topology>
    </subcellularLocation>
</comment>
<evidence type="ECO:0000259" key="7">
    <source>
        <dbReference type="PROSITE" id="PS50261"/>
    </source>
</evidence>
<dbReference type="PANTHER" id="PTHR42058">
    <property type="entry name" value="G_PROTEIN_RECEP_F2_4 DOMAIN-CONTAINING PROTEIN"/>
    <property type="match status" value="1"/>
</dbReference>
<keyword evidence="4 6" id="KW-0472">Membrane</keyword>
<feature type="transmembrane region" description="Helical" evidence="6">
    <location>
        <begin position="101"/>
        <end position="120"/>
    </location>
</feature>
<evidence type="ECO:0000256" key="6">
    <source>
        <dbReference type="SAM" id="Phobius"/>
    </source>
</evidence>
<dbReference type="Gene3D" id="1.20.1070.10">
    <property type="entry name" value="Rhodopsin 7-helix transmembrane proteins"/>
    <property type="match status" value="1"/>
</dbReference>
<evidence type="ECO:0000256" key="4">
    <source>
        <dbReference type="ARBA" id="ARBA00023136"/>
    </source>
</evidence>
<name>A0AA39UDR7_9LECA</name>
<evidence type="ECO:0000313" key="9">
    <source>
        <dbReference type="Proteomes" id="UP001166286"/>
    </source>
</evidence>
<evidence type="ECO:0000256" key="5">
    <source>
        <dbReference type="SAM" id="MobiDB-lite"/>
    </source>
</evidence>
<gene>
    <name evidence="8" type="ORF">JMJ35_001820</name>
</gene>
<accession>A0AA39UDR7</accession>
<sequence>MVGNITAERGFCTPPFLELSSFDSTVGYLPGRFCAPVPSINGTINCCLPCPITSWVYSDEFNEVPKVSNWITVAGMACCLLILLTYLILPVKQTHRHYLTIGLIAAICFLQLGIIIPLAAKPEQCHDAITPNDMYSDRTCAFSGAFLLFGGFAAIIWGFLRSLSIHLQICWQVVPGSKFFWTSVLAGWGIPAIFVAITLPLTGTSYRFSATCHINHQKALGDYWGPLLAFAAISTILQFATFGYCIKVYIKSLFAADTNSTSQVSSSGLPEYNSRAGSVKTVTAGQAYRRIKKVIALQWRGTAIVLIILINVVFLSIVFIQMDNTVTAAMQDLSKAEPWLLCLVINQGNKNACLNQVKDAGLVTNEATVMAVLILLSLNGIWVLLFLGRTSMLLGWFELIRPFFTRKPAEFVSVDARRYSNGTNKNYEMIISPPTRHESLPPKEPEPVITTPLPSQQKLNGDGLSPLGESPQSDYFSKEIEYKPSPNFGKDAQYRSPKWSFSTPRPPSAGGAFTRSRENSMTFSQRIDSRAWSPGRDSPSSFSGRPATAPAQRDSGTRSFTPTYEWDPLSTHAKSSRRQEPYGF</sequence>
<dbReference type="GO" id="GO:0007166">
    <property type="term" value="P:cell surface receptor signaling pathway"/>
    <property type="evidence" value="ECO:0007669"/>
    <property type="project" value="InterPro"/>
</dbReference>
<reference evidence="8" key="1">
    <citation type="submission" date="2023-03" db="EMBL/GenBank/DDBJ databases">
        <title>Complete genome of Cladonia borealis.</title>
        <authorList>
            <person name="Park H."/>
        </authorList>
    </citation>
    <scope>NUCLEOTIDE SEQUENCE</scope>
    <source>
        <strain evidence="8">ANT050790</strain>
    </source>
</reference>